<dbReference type="InterPro" id="IPR001242">
    <property type="entry name" value="Condensation_dom"/>
</dbReference>
<dbReference type="SUPFAM" id="SSF47336">
    <property type="entry name" value="ACP-like"/>
    <property type="match status" value="2"/>
</dbReference>
<dbReference type="PANTHER" id="PTHR45527">
    <property type="entry name" value="NONRIBOSOMAL PEPTIDE SYNTHETASE"/>
    <property type="match status" value="1"/>
</dbReference>
<dbReference type="Gene3D" id="3.30.300.30">
    <property type="match status" value="2"/>
</dbReference>
<dbReference type="Gene3D" id="1.10.10.1830">
    <property type="entry name" value="Non-ribosomal peptide synthase, adenylation domain"/>
    <property type="match status" value="1"/>
</dbReference>
<dbReference type="InterPro" id="IPR036736">
    <property type="entry name" value="ACP-like_sf"/>
</dbReference>
<dbReference type="PANTHER" id="PTHR45527:SF1">
    <property type="entry name" value="FATTY ACID SYNTHASE"/>
    <property type="match status" value="1"/>
</dbReference>
<dbReference type="InterPro" id="IPR041464">
    <property type="entry name" value="TubC_N"/>
</dbReference>
<gene>
    <name evidence="2" type="ORF">PPIS_a3576</name>
</gene>
<proteinExistence type="predicted"/>
<reference evidence="2 3" key="1">
    <citation type="submission" date="2015-06" db="EMBL/GenBank/DDBJ databases">
        <authorList>
            <person name="Xie B.-B."/>
            <person name="Rong J.-C."/>
            <person name="Qin Q.-L."/>
            <person name="Zhang Y.-Z."/>
        </authorList>
    </citation>
    <scope>NUCLEOTIDE SEQUENCE [LARGE SCALE GENOMIC DNA]</scope>
    <source>
        <strain evidence="2 3">JCM 20779</strain>
    </source>
</reference>
<protein>
    <recommendedName>
        <fullName evidence="1">Carrier domain-containing protein</fullName>
    </recommendedName>
</protein>
<dbReference type="Gene3D" id="3.40.50.980">
    <property type="match status" value="4"/>
</dbReference>
<dbReference type="InterPro" id="IPR025110">
    <property type="entry name" value="AMP-bd_C"/>
</dbReference>
<dbReference type="Pfam" id="PF18563">
    <property type="entry name" value="TubC_N"/>
    <property type="match status" value="1"/>
</dbReference>
<dbReference type="Gene3D" id="1.10.1200.10">
    <property type="entry name" value="ACP-like"/>
    <property type="match status" value="2"/>
</dbReference>
<dbReference type="Pfam" id="PF00668">
    <property type="entry name" value="Condensation"/>
    <property type="match status" value="2"/>
</dbReference>
<evidence type="ECO:0000259" key="1">
    <source>
        <dbReference type="PROSITE" id="PS50075"/>
    </source>
</evidence>
<name>A0ABN5CFE6_PSEO7</name>
<dbReference type="CDD" id="cd12117">
    <property type="entry name" value="A_NRPS_Srf_like"/>
    <property type="match status" value="1"/>
</dbReference>
<dbReference type="InterPro" id="IPR020845">
    <property type="entry name" value="AMP-binding_CS"/>
</dbReference>
<dbReference type="SUPFAM" id="SSF52777">
    <property type="entry name" value="CoA-dependent acyltransferases"/>
    <property type="match status" value="4"/>
</dbReference>
<dbReference type="Pfam" id="PF13193">
    <property type="entry name" value="AMP-binding_C"/>
    <property type="match status" value="2"/>
</dbReference>
<feature type="domain" description="Carrier" evidence="1">
    <location>
        <begin position="1043"/>
        <end position="1119"/>
    </location>
</feature>
<dbReference type="PROSITE" id="PS50075">
    <property type="entry name" value="CARRIER"/>
    <property type="match status" value="2"/>
</dbReference>
<dbReference type="InterPro" id="IPR000873">
    <property type="entry name" value="AMP-dep_synth/lig_dom"/>
</dbReference>
<dbReference type="CDD" id="cd05930">
    <property type="entry name" value="A_NRPS"/>
    <property type="match status" value="1"/>
</dbReference>
<dbReference type="Proteomes" id="UP000016521">
    <property type="component" value="Chromosome I"/>
</dbReference>
<accession>A0ABN5CFE6</accession>
<dbReference type="InterPro" id="IPR045851">
    <property type="entry name" value="AMP-bd_C_sf"/>
</dbReference>
<dbReference type="Gene3D" id="3.30.559.10">
    <property type="entry name" value="Chloramphenicol acetyltransferase-like domain"/>
    <property type="match status" value="2"/>
</dbReference>
<sequence length="2239" mass="249252">MNISTFLDYCVTNHVALSVDNEQLKVNAPQGVLQQAQISFIKENKQQLIDIIKTLDLKKEKSAIFDKALDDTGVISTGQRQMWLLEQLTSGQPYNFFRILRLHGTLNTDVLEQALRLLVMRHKQLRMTYHDNNGVPTTTCQSQPAFSLPVYSAGEGDQGQLLDTIISEFQQHEFALDKDVLLKASVVSQSEEVHYLLIKCHHIATDGWSLELINRELNSVYTALVNGKEFELPTLTHEYGHFSLWQDFYLSHENAEIDREFWSTYLSGECESLNLAQFSHTNNSPLVAETVTVPVASHLGKTLKQLCNKYNTTMYTLFQFAFTLLLTKYSQQKDVVIGTPVANRDEAELQPLVGYFVNTLPIRFECAQSETLALALPRYQDMLNQVMTHKALPLNEILKVSSLDNELLTQVMFTYSAFESSVQQLGGMDIEILDPEQKLTDLQLHLNCVESKGEISCQWHFATKLFEQSFISSMATHFIAVLEQLVAADHDDCALSQIDLLSDNETHFLVEELNKTATEFSKSACIHELIEHQAELHPEKVAVVFGREQLTYQALNEKANELAHYLIEEHGVCAEMPVGLCVGRSLEMVVGILAILKAGGAYVPLDPSYPKERLTYMCEDTGISLILSQAHLCSALTHFNGAILALDEIVANTEAVLSNKYSRKNPNVDIAADSLAYLIYTSGSTGQPKGVMVEHHGVVAFVSSPTYAEVGLSTKVASLSSHAFDAFVYDLFFSLTNGSSLYIYPQDIALDAQQFHTQISRDGITNLFTTTALFNVLVENNAFANTKIEQVLFGGERCDVKNVERFKEAYPNVSLMHVYGPTEAVVYATACELSAVEHGAPIGRPINNNTAYILDEEQNLVPFGCIGELYVGGASLARGYFKREELTAERFIKNPFYDQSSSNSSVHLYRTGDLVRYLADGNIEFVGRADDQVKIRGFRIELGEIESRLSDLKAVDSALVMALDIAGSQQLVGYVKSVRSLDNRDLVATGSEIRNQLAAMLPDYMVPSVITVVNEWPLTVNGKIDKKALPKPDIASSYGNYVAPCTMYEKAIVDVYAEVLQQEYDVISTTSSFYELGGHSLLALNVQAQLKLQGLFVTITDILQPISIQQLAKKVTQLDSENSEFVAPKNQIIAPKDVTVEKLNMVSLNNVELSSLIGKVPGGKENIADIYPLSPLQEGMLFHHIMDKTEDLYLTSFTLKLANAELVEQLITALQSLVARHDTLRTVFFWEGLPEPVQVVLNQGELCVEHVVLENYDTTAEGRALLEQHKSTRISLHQGPLLQLKVGKSNGSDEYLVLVEHHHLIIDHIGLDILVEELSAVMSGNDEHLLTPTPYRNMVAYAKMKNSDDQGIGYFQELLGDLENKTTLFSGSTAAPEDTYSGRIDMALGEQLRKTSKHLGHSISAIFHTVWAQVAAQCTGEPEVVFGTVLSGRLNNFASTQRTMGMAINTLPLKVQIAKTNVRSMIGDVASGLQALIDVEQTPLSSVLNLTPFGGDLFNSVLNYRHSLEMEGEGEFIDGWEVLGAHERNNYSIFVNVDDYDLSGAFNVTVQTANGVCAKRLHSYFIEALTNILTSIEKSVELKQVSVIPKAELNTLLDDFNHTKVEYDDTCCIHELFEIQAEQYPERIAIQYQQSQLTYKQLNDKANKLARYLVESCKVVPDTLVGLSVERSPEMIIAILAILKAGGAYVPLDPSYPRDRLEFMVNDAELTLILTQSRFQSVFENDACTLLTLDTLLDEKHESYSLIRHLSDHNLDKKMIELTPQHLAYVIYTSGSTGKPKGVLVEHHGVVNYLTYGLHYLQPRHKGAVMSTPLNFDATVTSLFVPLISGKQLVVLAEDLLSMFEQLAWYLFEQGDSWLFKLTPTHLDGLFPLFEDSSPCQQAHSLVIGGEQLTTNVVAKWQRHCLPNASYINEYGPTETVVGCTTFTISNEASLQTCGSSVLIGRPISNTKHFVLNGDMPAPMGAVGELCIAGVGVTRGYPNRPELNEQKFTTFTSPFGKVERIYRSGDLVRYLNDGNLEYIGRVDDQVKIRGFRIETGEVEAHLTKQNGVDSAAVLVREVDSQQVLIGYVKPSEAIDSDNHSDFITQLRSLLGAYLPDYMVPSALVVVPSWPLTPNGKIDKRALPEPENNAVIGEYTAPESETEHALVAIWAELLNQEVGSISTTANFFEIGGHSLLMVRLFSHIQREFDITLELQALYESPYIRELAQLCDVIITKKELQQRLTQRVDCEIEEVEF</sequence>
<dbReference type="Pfam" id="PF00501">
    <property type="entry name" value="AMP-binding"/>
    <property type="match status" value="2"/>
</dbReference>
<dbReference type="CDD" id="cd19531">
    <property type="entry name" value="LCL_NRPS-like"/>
    <property type="match status" value="1"/>
</dbReference>
<dbReference type="NCBIfam" id="TIGR01733">
    <property type="entry name" value="AA-adenyl-dom"/>
    <property type="match status" value="2"/>
</dbReference>
<dbReference type="RefSeq" id="WP_010376917.1">
    <property type="nucleotide sequence ID" value="NZ_CP011924.1"/>
</dbReference>
<dbReference type="NCBIfam" id="NF003417">
    <property type="entry name" value="PRK04813.1"/>
    <property type="match status" value="2"/>
</dbReference>
<dbReference type="InterPro" id="IPR023213">
    <property type="entry name" value="CAT-like_dom_sf"/>
</dbReference>
<dbReference type="PROSITE" id="PS00455">
    <property type="entry name" value="AMP_BINDING"/>
    <property type="match status" value="2"/>
</dbReference>
<evidence type="ECO:0000313" key="2">
    <source>
        <dbReference type="EMBL" id="ATD08343.1"/>
    </source>
</evidence>
<dbReference type="SUPFAM" id="SSF56801">
    <property type="entry name" value="Acetyl-CoA synthetase-like"/>
    <property type="match status" value="2"/>
</dbReference>
<feature type="domain" description="Carrier" evidence="1">
    <location>
        <begin position="2140"/>
        <end position="2217"/>
    </location>
</feature>
<dbReference type="Gene3D" id="2.30.38.10">
    <property type="entry name" value="Luciferase, Domain 3"/>
    <property type="match status" value="2"/>
</dbReference>
<keyword evidence="3" id="KW-1185">Reference proteome</keyword>
<dbReference type="InterPro" id="IPR010071">
    <property type="entry name" value="AA_adenyl_dom"/>
</dbReference>
<dbReference type="Pfam" id="PF00550">
    <property type="entry name" value="PP-binding"/>
    <property type="match status" value="2"/>
</dbReference>
<evidence type="ECO:0000313" key="3">
    <source>
        <dbReference type="Proteomes" id="UP000016521"/>
    </source>
</evidence>
<organism evidence="2 3">
    <name type="scientific">Pseudoalteromonas piscicida</name>
    <dbReference type="NCBI Taxonomy" id="43662"/>
    <lineage>
        <taxon>Bacteria</taxon>
        <taxon>Pseudomonadati</taxon>
        <taxon>Pseudomonadota</taxon>
        <taxon>Gammaproteobacteria</taxon>
        <taxon>Alteromonadales</taxon>
        <taxon>Pseudoalteromonadaceae</taxon>
        <taxon>Pseudoalteromonas</taxon>
    </lineage>
</organism>
<dbReference type="InterPro" id="IPR009081">
    <property type="entry name" value="PP-bd_ACP"/>
</dbReference>
<dbReference type="EMBL" id="CP011924">
    <property type="protein sequence ID" value="ATD08343.1"/>
    <property type="molecule type" value="Genomic_DNA"/>
</dbReference>
<dbReference type="Gene3D" id="3.30.559.30">
    <property type="entry name" value="Nonribosomal peptide synthetase, condensation domain"/>
    <property type="match status" value="2"/>
</dbReference>
<dbReference type="InterPro" id="IPR044894">
    <property type="entry name" value="TubC_N_sf"/>
</dbReference>